<name>A0A9P0CZ89_9CUCU</name>
<feature type="signal peptide" evidence="2">
    <location>
        <begin position="1"/>
        <end position="18"/>
    </location>
</feature>
<evidence type="ECO:0000313" key="3">
    <source>
        <dbReference type="EMBL" id="CAH1111166.1"/>
    </source>
</evidence>
<proteinExistence type="predicted"/>
<dbReference type="OrthoDB" id="6622845at2759"/>
<dbReference type="PANTHER" id="PTHR21879">
    <property type="entry name" value="FI03362P-RELATED-RELATED"/>
    <property type="match status" value="1"/>
</dbReference>
<feature type="chain" id="PRO_5040480065" description="Osiris 19" evidence="2">
    <location>
        <begin position="19"/>
        <end position="236"/>
    </location>
</feature>
<accession>A0A9P0CZ89</accession>
<dbReference type="InterPro" id="IPR012464">
    <property type="entry name" value="DUF1676"/>
</dbReference>
<evidence type="ECO:0000256" key="1">
    <source>
        <dbReference type="SAM" id="Phobius"/>
    </source>
</evidence>
<dbReference type="GO" id="GO:0016020">
    <property type="term" value="C:membrane"/>
    <property type="evidence" value="ECO:0007669"/>
    <property type="project" value="TreeGrafter"/>
</dbReference>
<protein>
    <recommendedName>
        <fullName evidence="5">Osiris 19</fullName>
    </recommendedName>
</protein>
<feature type="transmembrane region" description="Helical" evidence="1">
    <location>
        <begin position="138"/>
        <end position="163"/>
    </location>
</feature>
<organism evidence="3 4">
    <name type="scientific">Psylliodes chrysocephalus</name>
    <dbReference type="NCBI Taxonomy" id="3402493"/>
    <lineage>
        <taxon>Eukaryota</taxon>
        <taxon>Metazoa</taxon>
        <taxon>Ecdysozoa</taxon>
        <taxon>Arthropoda</taxon>
        <taxon>Hexapoda</taxon>
        <taxon>Insecta</taxon>
        <taxon>Pterygota</taxon>
        <taxon>Neoptera</taxon>
        <taxon>Endopterygota</taxon>
        <taxon>Coleoptera</taxon>
        <taxon>Polyphaga</taxon>
        <taxon>Cucujiformia</taxon>
        <taxon>Chrysomeloidea</taxon>
        <taxon>Chrysomelidae</taxon>
        <taxon>Galerucinae</taxon>
        <taxon>Alticini</taxon>
        <taxon>Psylliodes</taxon>
    </lineage>
</organism>
<dbReference type="AlphaFoldDB" id="A0A9P0CZ89"/>
<dbReference type="Proteomes" id="UP001153636">
    <property type="component" value="Chromosome 5"/>
</dbReference>
<gene>
    <name evidence="3" type="ORF">PSYICH_LOCUS11526</name>
</gene>
<reference evidence="3" key="1">
    <citation type="submission" date="2022-01" db="EMBL/GenBank/DDBJ databases">
        <authorList>
            <person name="King R."/>
        </authorList>
    </citation>
    <scope>NUCLEOTIDE SEQUENCE</scope>
</reference>
<keyword evidence="1" id="KW-1133">Transmembrane helix</keyword>
<dbReference type="Pfam" id="PF07898">
    <property type="entry name" value="DUF1676"/>
    <property type="match status" value="1"/>
</dbReference>
<evidence type="ECO:0000256" key="2">
    <source>
        <dbReference type="SAM" id="SignalP"/>
    </source>
</evidence>
<feature type="transmembrane region" description="Helical" evidence="1">
    <location>
        <begin position="169"/>
        <end position="188"/>
    </location>
</feature>
<evidence type="ECO:0000313" key="4">
    <source>
        <dbReference type="Proteomes" id="UP001153636"/>
    </source>
</evidence>
<keyword evidence="2" id="KW-0732">Signal</keyword>
<sequence length="236" mass="26404">MAVTKIYIILILSASVYSSPVSSDKEETTDFEDDPFGYVQDTVAEFIDSFLEQDNFQISEDVDVNRNSLKEDETEGRSVNYEDKIERYIKTHDVTFNVPFIGKVTLENSNLDDEEVGLNIKFGEDGVEEARKSKLKKILTPILVFVLLKAITIVPLVIGVLLLKAWSSLQLSVFSFIISSGLAIFQLCRKIAENNAQAQIAAHGPWEGQALAKQGRSLELEDTDEAQNLAYAAYRK</sequence>
<dbReference type="PANTHER" id="PTHR21879:SF6">
    <property type="entry name" value="OSIRIS 19, ISOFORM A"/>
    <property type="match status" value="1"/>
</dbReference>
<keyword evidence="1" id="KW-0812">Transmembrane</keyword>
<keyword evidence="4" id="KW-1185">Reference proteome</keyword>
<keyword evidence="1" id="KW-0472">Membrane</keyword>
<dbReference type="EMBL" id="OV651817">
    <property type="protein sequence ID" value="CAH1111166.1"/>
    <property type="molecule type" value="Genomic_DNA"/>
</dbReference>
<evidence type="ECO:0008006" key="5">
    <source>
        <dbReference type="Google" id="ProtNLM"/>
    </source>
</evidence>